<dbReference type="Proteomes" id="UP000284250">
    <property type="component" value="Unassembled WGS sequence"/>
</dbReference>
<comment type="caution">
    <text evidence="3">The sequence shown here is derived from an EMBL/GenBank/DDBJ whole genome shotgun (WGS) entry which is preliminary data.</text>
</comment>
<dbReference type="RefSeq" id="WP_119653782.1">
    <property type="nucleotide sequence ID" value="NZ_JBHUOI010000075.1"/>
</dbReference>
<keyword evidence="2" id="KW-0732">Signal</keyword>
<dbReference type="PROSITE" id="PS51257">
    <property type="entry name" value="PROKAR_LIPOPROTEIN"/>
    <property type="match status" value="1"/>
</dbReference>
<dbReference type="EMBL" id="QYCN01000001">
    <property type="protein sequence ID" value="RIY14154.1"/>
    <property type="molecule type" value="Genomic_DNA"/>
</dbReference>
<proteinExistence type="predicted"/>
<accession>A0A418RA54</accession>
<feature type="region of interest" description="Disordered" evidence="1">
    <location>
        <begin position="26"/>
        <end position="49"/>
    </location>
</feature>
<organism evidence="3 4">
    <name type="scientific">Hymenobacter rubripertinctus</name>
    <dbReference type="NCBI Taxonomy" id="2029981"/>
    <lineage>
        <taxon>Bacteria</taxon>
        <taxon>Pseudomonadati</taxon>
        <taxon>Bacteroidota</taxon>
        <taxon>Cytophagia</taxon>
        <taxon>Cytophagales</taxon>
        <taxon>Hymenobacteraceae</taxon>
        <taxon>Hymenobacter</taxon>
    </lineage>
</organism>
<sequence length="176" mass="19320">MKFPSLLLFTALGTLAACNKHNDSPTIDFGPNGGITQRDASGRLQGDPDPTDWTVDATWNQQEQDLFRSLGLDLNATATGNVTTSQIIAWPNPIGAGQAIFRYDTPVPVSCKFVIVDAKYQVVGPMLSSPAVRNAEFYYNVLGSAYQQGKRYRLYYVLYDGTAIYYKGHGDIKIGL</sequence>
<evidence type="ECO:0000313" key="4">
    <source>
        <dbReference type="Proteomes" id="UP000284250"/>
    </source>
</evidence>
<gene>
    <name evidence="3" type="ORF">D0T11_00240</name>
</gene>
<keyword evidence="4" id="KW-1185">Reference proteome</keyword>
<name>A0A418RA54_9BACT</name>
<protein>
    <recommendedName>
        <fullName evidence="5">Lipoprotein</fullName>
    </recommendedName>
</protein>
<dbReference type="AlphaFoldDB" id="A0A418RA54"/>
<reference evidence="3 4" key="1">
    <citation type="submission" date="2019-01" db="EMBL/GenBank/DDBJ databases">
        <title>Hymenobacter humicola sp. nov., isolated from soils in Antarctica.</title>
        <authorList>
            <person name="Sedlacek I."/>
            <person name="Holochova P."/>
            <person name="Kralova S."/>
            <person name="Pantucek R."/>
            <person name="Stankova E."/>
            <person name="Vrbovska V."/>
            <person name="Kristofova L."/>
            <person name="Svec P."/>
            <person name="Busse H.-J."/>
        </authorList>
    </citation>
    <scope>NUCLEOTIDE SEQUENCE [LARGE SCALE GENOMIC DNA]</scope>
    <source>
        <strain evidence="3 4">CCM 8852</strain>
    </source>
</reference>
<feature type="chain" id="PRO_5019544663" description="Lipoprotein" evidence="2">
    <location>
        <begin position="17"/>
        <end position="176"/>
    </location>
</feature>
<feature type="signal peptide" evidence="2">
    <location>
        <begin position="1"/>
        <end position="16"/>
    </location>
</feature>
<evidence type="ECO:0000256" key="1">
    <source>
        <dbReference type="SAM" id="MobiDB-lite"/>
    </source>
</evidence>
<evidence type="ECO:0000313" key="3">
    <source>
        <dbReference type="EMBL" id="RIY14154.1"/>
    </source>
</evidence>
<evidence type="ECO:0000256" key="2">
    <source>
        <dbReference type="SAM" id="SignalP"/>
    </source>
</evidence>
<evidence type="ECO:0008006" key="5">
    <source>
        <dbReference type="Google" id="ProtNLM"/>
    </source>
</evidence>
<dbReference type="OrthoDB" id="962781at2"/>